<dbReference type="PANTHER" id="PTHR45694:SF18">
    <property type="entry name" value="GLUTAREDOXIN-1-RELATED"/>
    <property type="match status" value="1"/>
</dbReference>
<dbReference type="CDD" id="cd03418">
    <property type="entry name" value="GRX_GRXb_1_3_like"/>
    <property type="match status" value="1"/>
</dbReference>
<dbReference type="Pfam" id="PF00462">
    <property type="entry name" value="Glutaredoxin"/>
    <property type="match status" value="1"/>
</dbReference>
<dbReference type="Gene3D" id="3.40.30.10">
    <property type="entry name" value="Glutaredoxin"/>
    <property type="match status" value="1"/>
</dbReference>
<evidence type="ECO:0000313" key="7">
    <source>
        <dbReference type="EMBL" id="EAQ14080.1"/>
    </source>
</evidence>
<dbReference type="eggNOG" id="COG0695">
    <property type="taxonomic scope" value="Bacteria"/>
</dbReference>
<organism evidence="7 8">
    <name type="scientific">Maritimibacter alkaliphilus HTCC2654</name>
    <dbReference type="NCBI Taxonomy" id="314271"/>
    <lineage>
        <taxon>Bacteria</taxon>
        <taxon>Pseudomonadati</taxon>
        <taxon>Pseudomonadota</taxon>
        <taxon>Alphaproteobacteria</taxon>
        <taxon>Rhodobacterales</taxon>
        <taxon>Roseobacteraceae</taxon>
        <taxon>Maritimibacter</taxon>
    </lineage>
</organism>
<dbReference type="PROSITE" id="PS51354">
    <property type="entry name" value="GLUTAREDOXIN_2"/>
    <property type="match status" value="1"/>
</dbReference>
<comment type="similarity">
    <text evidence="2 5">Belongs to the glutaredoxin family.</text>
</comment>
<accession>A3VD51</accession>
<evidence type="ECO:0000256" key="2">
    <source>
        <dbReference type="ARBA" id="ARBA00007787"/>
    </source>
</evidence>
<keyword evidence="8" id="KW-1185">Reference proteome</keyword>
<protein>
    <recommendedName>
        <fullName evidence="5">Glutaredoxin</fullName>
    </recommendedName>
</protein>
<reference evidence="7 8" key="1">
    <citation type="journal article" date="2010" name="J. Bacteriol.">
        <title>Genome sequences of Pelagibaca bermudensis HTCC2601T and Maritimibacter alkaliphilus HTCC2654T, the type strains of two marine Roseobacter genera.</title>
        <authorList>
            <person name="Thrash J.C."/>
            <person name="Cho J.C."/>
            <person name="Ferriera S."/>
            <person name="Johnson J."/>
            <person name="Vergin K.L."/>
            <person name="Giovannoni S.J."/>
        </authorList>
    </citation>
    <scope>NUCLEOTIDE SEQUENCE [LARGE SCALE GENOMIC DNA]</scope>
    <source>
        <strain evidence="7 8">HTCC2654</strain>
    </source>
</reference>
<comment type="function">
    <text evidence="1 5">Has a glutathione-disulfide oxidoreductase activity in the presence of NADPH and glutathione reductase. Reduces low molecular weight disulfides and proteins.</text>
</comment>
<dbReference type="GO" id="GO:0015038">
    <property type="term" value="F:glutathione disulfide oxidoreductase activity"/>
    <property type="evidence" value="ECO:0007669"/>
    <property type="project" value="UniProtKB-UniRule"/>
</dbReference>
<dbReference type="RefSeq" id="WP_008332471.1">
    <property type="nucleotide sequence ID" value="NZ_CH902578.1"/>
</dbReference>
<proteinExistence type="inferred from homology"/>
<dbReference type="PANTHER" id="PTHR45694">
    <property type="entry name" value="GLUTAREDOXIN 2"/>
    <property type="match status" value="1"/>
</dbReference>
<evidence type="ECO:0000256" key="1">
    <source>
        <dbReference type="ARBA" id="ARBA00002549"/>
    </source>
</evidence>
<dbReference type="OrthoDB" id="9814618at2"/>
<dbReference type="InterPro" id="IPR036249">
    <property type="entry name" value="Thioredoxin-like_sf"/>
</dbReference>
<dbReference type="Proteomes" id="UP000002931">
    <property type="component" value="Unassembled WGS sequence"/>
</dbReference>
<gene>
    <name evidence="7" type="ORF">RB2654_13444</name>
</gene>
<keyword evidence="5" id="KW-0963">Cytoplasm</keyword>
<dbReference type="EMBL" id="AAMT01000003">
    <property type="protein sequence ID" value="EAQ14080.1"/>
    <property type="molecule type" value="Genomic_DNA"/>
</dbReference>
<keyword evidence="4 5" id="KW-0249">Electron transport</keyword>
<comment type="caution">
    <text evidence="7">The sequence shown here is derived from an EMBL/GenBank/DDBJ whole genome shotgun (WGS) entry which is preliminary data.</text>
</comment>
<dbReference type="AlphaFoldDB" id="A3VD51"/>
<evidence type="ECO:0000256" key="3">
    <source>
        <dbReference type="ARBA" id="ARBA00022448"/>
    </source>
</evidence>
<evidence type="ECO:0000256" key="4">
    <source>
        <dbReference type="ARBA" id="ARBA00022982"/>
    </source>
</evidence>
<dbReference type="GO" id="GO:0045454">
    <property type="term" value="P:cell redox homeostasis"/>
    <property type="evidence" value="ECO:0007669"/>
    <property type="project" value="InterPro"/>
</dbReference>
<name>A3VD51_9RHOB</name>
<dbReference type="InterPro" id="IPR002109">
    <property type="entry name" value="Glutaredoxin"/>
</dbReference>
<evidence type="ECO:0000256" key="5">
    <source>
        <dbReference type="RuleBase" id="RU364065"/>
    </source>
</evidence>
<keyword evidence="3 5" id="KW-0813">Transport</keyword>
<dbReference type="InterPro" id="IPR014025">
    <property type="entry name" value="Glutaredoxin_subgr"/>
</dbReference>
<dbReference type="GO" id="GO:0034599">
    <property type="term" value="P:cellular response to oxidative stress"/>
    <property type="evidence" value="ECO:0007669"/>
    <property type="project" value="TreeGrafter"/>
</dbReference>
<keyword evidence="5" id="KW-0676">Redox-active center</keyword>
<sequence length="84" mass="9128">MQPVTIYTTPFCGFCHAAKRLLTSKGVAFDEIDVSVDPALRQDMMAKAGRHTVPQIWVGETHVGGFDDLNALERSGKLDPLLAA</sequence>
<dbReference type="STRING" id="314271.RB2654_13444"/>
<dbReference type="HOGENOM" id="CLU_026126_7_3_5"/>
<evidence type="ECO:0000313" key="8">
    <source>
        <dbReference type="Proteomes" id="UP000002931"/>
    </source>
</evidence>
<dbReference type="SUPFAM" id="SSF52833">
    <property type="entry name" value="Thioredoxin-like"/>
    <property type="match status" value="1"/>
</dbReference>
<dbReference type="GO" id="GO:0005737">
    <property type="term" value="C:cytoplasm"/>
    <property type="evidence" value="ECO:0007669"/>
    <property type="project" value="TreeGrafter"/>
</dbReference>
<dbReference type="NCBIfam" id="TIGR02181">
    <property type="entry name" value="GRX_bact"/>
    <property type="match status" value="1"/>
</dbReference>
<dbReference type="PRINTS" id="PR00160">
    <property type="entry name" value="GLUTAREDOXIN"/>
</dbReference>
<feature type="domain" description="Glutaredoxin" evidence="6">
    <location>
        <begin position="4"/>
        <end position="63"/>
    </location>
</feature>
<evidence type="ECO:0000259" key="6">
    <source>
        <dbReference type="Pfam" id="PF00462"/>
    </source>
</evidence>
<dbReference type="InterPro" id="IPR011900">
    <property type="entry name" value="GRX_bact"/>
</dbReference>